<dbReference type="HOGENOM" id="CLU_2886913_0_0_1"/>
<protein>
    <submittedName>
        <fullName evidence="1">Uncharacterized protein</fullName>
    </submittedName>
</protein>
<sequence>MTKKLTIPSRSGNKIVDSLSTLTPYQLVCVWRIIYSLTLRPTRGLGCHSSKHIATFVDEAMVV</sequence>
<gene>
    <name evidence="1" type="ORF">GLOINDRAFT_3065</name>
</gene>
<evidence type="ECO:0000313" key="1">
    <source>
        <dbReference type="EMBL" id="ESA12054.1"/>
    </source>
</evidence>
<accession>U9TV66</accession>
<dbReference type="AlphaFoldDB" id="U9TV66"/>
<organism evidence="1">
    <name type="scientific">Rhizophagus irregularis (strain DAOM 181602 / DAOM 197198 / MUCL 43194)</name>
    <name type="common">Arbuscular mycorrhizal fungus</name>
    <name type="synonym">Glomus intraradices</name>
    <dbReference type="NCBI Taxonomy" id="747089"/>
    <lineage>
        <taxon>Eukaryota</taxon>
        <taxon>Fungi</taxon>
        <taxon>Fungi incertae sedis</taxon>
        <taxon>Mucoromycota</taxon>
        <taxon>Glomeromycotina</taxon>
        <taxon>Glomeromycetes</taxon>
        <taxon>Glomerales</taxon>
        <taxon>Glomeraceae</taxon>
        <taxon>Rhizophagus</taxon>
    </lineage>
</organism>
<name>U9TV66_RHIID</name>
<reference evidence="1" key="1">
    <citation type="submission" date="2013-07" db="EMBL/GenBank/DDBJ databases">
        <title>The genome of an arbuscular mycorrhizal fungus provides insights into the evolution of the oldest plant symbiosis.</title>
        <authorList>
            <consortium name="DOE Joint Genome Institute"/>
            <person name="Tisserant E."/>
            <person name="Malbreil M."/>
            <person name="Kuo A."/>
            <person name="Kohler A."/>
            <person name="Symeonidi A."/>
            <person name="Balestrini R."/>
            <person name="Charron P."/>
            <person name="Duensing N."/>
            <person name="Frei-dit-Frey N."/>
            <person name="Gianinazzi-Pearson V."/>
            <person name="Gilbert B."/>
            <person name="Handa Y."/>
            <person name="Hijri M."/>
            <person name="Kaul R."/>
            <person name="Kawaguchi M."/>
            <person name="Krajinski F."/>
            <person name="Lammers P."/>
            <person name="Lapierre D."/>
            <person name="Masclaux F.G."/>
            <person name="Murat C."/>
            <person name="Morin E."/>
            <person name="Ndikumana S."/>
            <person name="Pagni M."/>
            <person name="Petitpierre D."/>
            <person name="Requena N."/>
            <person name="Rosikiewicz P."/>
            <person name="Riley R."/>
            <person name="Saito K."/>
            <person name="San Clemente H."/>
            <person name="Shapiro H."/>
            <person name="van Tuinen D."/>
            <person name="Becard G."/>
            <person name="Bonfante P."/>
            <person name="Paszkowski U."/>
            <person name="Shachar-Hill Y."/>
            <person name="Young J.P."/>
            <person name="Sanders I.R."/>
            <person name="Henrissat B."/>
            <person name="Rensing S.A."/>
            <person name="Grigoriev I.V."/>
            <person name="Corradi N."/>
            <person name="Roux C."/>
            <person name="Martin F."/>
        </authorList>
    </citation>
    <scope>NUCLEOTIDE SEQUENCE</scope>
    <source>
        <strain evidence="1">DAOM 197198</strain>
    </source>
</reference>
<proteinExistence type="predicted"/>
<dbReference type="EMBL" id="KI285324">
    <property type="protein sequence ID" value="ESA12054.1"/>
    <property type="molecule type" value="Genomic_DNA"/>
</dbReference>